<feature type="transmembrane region" description="Helical" evidence="6">
    <location>
        <begin position="132"/>
        <end position="151"/>
    </location>
</feature>
<keyword evidence="10" id="KW-1185">Reference proteome</keyword>
<dbReference type="EMBL" id="KB300677">
    <property type="protein sequence ID" value="ELU06392.1"/>
    <property type="molecule type" value="Genomic_DNA"/>
</dbReference>
<sequence length="387" mass="43268">MLGANSSYQFTSAEEDLTTTEYNKSTLEASTNLGCQLPVAFNITVNVIILGVVCILGLIGNTLSVIVLHRERGNRVAVVLLQSLAVADNACLLLALIYVPFILGILPSLPYYSNTVRTVAVYFRKYIEPVAHMAQTGSIWTVVLLAANRYFAICRPFQAQTCLTMTRTKAQMGSVVLFSVTFNFPRFFQTRISIDPTTGHTQLTATNIGPRSEFGEIYTNTLYTMLVLVLPFILLLILNVCLVCALRASRRGVRRNSVNRLAANENNITLVMIIIIVVFLVCLLPDRLIPLLVRVLDTSGCFLQVFLCICNLLFVLNSSVNFFIYYFIRRRFRNILMTRVCKCKTALTRLNTGWSLNSNPIQQAHSLESTDNIHLKGSMYSPPKPKS</sequence>
<feature type="transmembrane region" description="Helical" evidence="6">
    <location>
        <begin position="172"/>
        <end position="188"/>
    </location>
</feature>
<dbReference type="HOGENOM" id="CLU_009579_24_7_1"/>
<dbReference type="Proteomes" id="UP000014760">
    <property type="component" value="Unassembled WGS sequence"/>
</dbReference>
<dbReference type="GO" id="GO:0004930">
    <property type="term" value="F:G protein-coupled receptor activity"/>
    <property type="evidence" value="ECO:0007669"/>
    <property type="project" value="UniProtKB-KW"/>
</dbReference>
<dbReference type="InterPro" id="IPR017452">
    <property type="entry name" value="GPCR_Rhodpsn_7TM"/>
</dbReference>
<keyword evidence="4 6" id="KW-0472">Membrane</keyword>
<evidence type="ECO:0000256" key="2">
    <source>
        <dbReference type="ARBA" id="ARBA00022692"/>
    </source>
</evidence>
<evidence type="ECO:0000256" key="3">
    <source>
        <dbReference type="ARBA" id="ARBA00022989"/>
    </source>
</evidence>
<dbReference type="Pfam" id="PF00001">
    <property type="entry name" value="7tm_1"/>
    <property type="match status" value="1"/>
</dbReference>
<feature type="transmembrane region" description="Helical" evidence="6">
    <location>
        <begin position="47"/>
        <end position="69"/>
    </location>
</feature>
<keyword evidence="5" id="KW-0675">Receptor</keyword>
<dbReference type="Gene3D" id="1.20.1070.10">
    <property type="entry name" value="Rhodopsin 7-helix transmembrane proteins"/>
    <property type="match status" value="1"/>
</dbReference>
<dbReference type="PROSITE" id="PS00237">
    <property type="entry name" value="G_PROTEIN_RECEP_F1_1"/>
    <property type="match status" value="1"/>
</dbReference>
<keyword evidence="2 5" id="KW-0812">Transmembrane</keyword>
<evidence type="ECO:0000256" key="1">
    <source>
        <dbReference type="ARBA" id="ARBA00004370"/>
    </source>
</evidence>
<evidence type="ECO:0000313" key="8">
    <source>
        <dbReference type="EMBL" id="ELU06392.1"/>
    </source>
</evidence>
<comment type="subcellular location">
    <subcellularLocation>
        <location evidence="1">Membrane</location>
    </subcellularLocation>
</comment>
<dbReference type="PANTHER" id="PTHR46641">
    <property type="entry name" value="FMRFAMIDE RECEPTOR-RELATED"/>
    <property type="match status" value="1"/>
</dbReference>
<accession>R7UR26</accession>
<dbReference type="CDD" id="cd14978">
    <property type="entry name" value="7tmA_FMRFamide_R-like"/>
    <property type="match status" value="1"/>
</dbReference>
<evidence type="ECO:0000256" key="4">
    <source>
        <dbReference type="ARBA" id="ARBA00023136"/>
    </source>
</evidence>
<dbReference type="PRINTS" id="PR00237">
    <property type="entry name" value="GPCRRHODOPSN"/>
</dbReference>
<dbReference type="InterPro" id="IPR000276">
    <property type="entry name" value="GPCR_Rhodpsn"/>
</dbReference>
<proteinExistence type="inferred from homology"/>
<dbReference type="PANTHER" id="PTHR46641:SF2">
    <property type="entry name" value="FMRFAMIDE RECEPTOR"/>
    <property type="match status" value="1"/>
</dbReference>
<dbReference type="InterPro" id="IPR052954">
    <property type="entry name" value="GPCR-Ligand_Int"/>
</dbReference>
<feature type="transmembrane region" description="Helical" evidence="6">
    <location>
        <begin position="267"/>
        <end position="290"/>
    </location>
</feature>
<keyword evidence="5" id="KW-0297">G-protein coupled receptor</keyword>
<gene>
    <name evidence="8" type="ORF">CAPTEDRAFT_198377</name>
</gene>
<organism evidence="8">
    <name type="scientific">Capitella teleta</name>
    <name type="common">Polychaete worm</name>
    <dbReference type="NCBI Taxonomy" id="283909"/>
    <lineage>
        <taxon>Eukaryota</taxon>
        <taxon>Metazoa</taxon>
        <taxon>Spiralia</taxon>
        <taxon>Lophotrochozoa</taxon>
        <taxon>Annelida</taxon>
        <taxon>Polychaeta</taxon>
        <taxon>Sedentaria</taxon>
        <taxon>Scolecida</taxon>
        <taxon>Capitellidae</taxon>
        <taxon>Capitella</taxon>
    </lineage>
</organism>
<reference evidence="8 10" key="2">
    <citation type="journal article" date="2013" name="Nature">
        <title>Insights into bilaterian evolution from three spiralian genomes.</title>
        <authorList>
            <person name="Simakov O."/>
            <person name="Marletaz F."/>
            <person name="Cho S.J."/>
            <person name="Edsinger-Gonzales E."/>
            <person name="Havlak P."/>
            <person name="Hellsten U."/>
            <person name="Kuo D.H."/>
            <person name="Larsson T."/>
            <person name="Lv J."/>
            <person name="Arendt D."/>
            <person name="Savage R."/>
            <person name="Osoegawa K."/>
            <person name="de Jong P."/>
            <person name="Grimwood J."/>
            <person name="Chapman J.A."/>
            <person name="Shapiro H."/>
            <person name="Aerts A."/>
            <person name="Otillar R.P."/>
            <person name="Terry A.Y."/>
            <person name="Boore J.L."/>
            <person name="Grigoriev I.V."/>
            <person name="Lindberg D.R."/>
            <person name="Seaver E.C."/>
            <person name="Weisblat D.A."/>
            <person name="Putnam N.H."/>
            <person name="Rokhsar D.S."/>
        </authorList>
    </citation>
    <scope>NUCLEOTIDE SEQUENCE</scope>
    <source>
        <strain evidence="8 10">I ESC-2004</strain>
    </source>
</reference>
<protein>
    <recommendedName>
        <fullName evidence="7">G-protein coupled receptors family 1 profile domain-containing protein</fullName>
    </recommendedName>
</protein>
<dbReference type="STRING" id="283909.R7UR26"/>
<dbReference type="EMBL" id="AMQN01007418">
    <property type="status" value="NOT_ANNOTATED_CDS"/>
    <property type="molecule type" value="Genomic_DNA"/>
</dbReference>
<feature type="transmembrane region" description="Helical" evidence="6">
    <location>
        <begin position="302"/>
        <end position="328"/>
    </location>
</feature>
<keyword evidence="3 6" id="KW-1133">Transmembrane helix</keyword>
<feature type="transmembrane region" description="Helical" evidence="6">
    <location>
        <begin position="90"/>
        <end position="112"/>
    </location>
</feature>
<dbReference type="PROSITE" id="PS50262">
    <property type="entry name" value="G_PROTEIN_RECEP_F1_2"/>
    <property type="match status" value="1"/>
</dbReference>
<dbReference type="AlphaFoldDB" id="R7UR26"/>
<evidence type="ECO:0000256" key="5">
    <source>
        <dbReference type="RuleBase" id="RU000688"/>
    </source>
</evidence>
<feature type="domain" description="G-protein coupled receptors family 1 profile" evidence="7">
    <location>
        <begin position="60"/>
        <end position="325"/>
    </location>
</feature>
<feature type="transmembrane region" description="Helical" evidence="6">
    <location>
        <begin position="222"/>
        <end position="246"/>
    </location>
</feature>
<evidence type="ECO:0000313" key="9">
    <source>
        <dbReference type="EnsemblMetazoa" id="CapteP198377"/>
    </source>
</evidence>
<keyword evidence="5" id="KW-0807">Transducer</keyword>
<evidence type="ECO:0000256" key="6">
    <source>
        <dbReference type="SAM" id="Phobius"/>
    </source>
</evidence>
<evidence type="ECO:0000259" key="7">
    <source>
        <dbReference type="PROSITE" id="PS50262"/>
    </source>
</evidence>
<dbReference type="OrthoDB" id="10011262at2759"/>
<dbReference type="SUPFAM" id="SSF81321">
    <property type="entry name" value="Family A G protein-coupled receptor-like"/>
    <property type="match status" value="1"/>
</dbReference>
<name>R7UR26_CAPTE</name>
<dbReference type="GO" id="GO:0016020">
    <property type="term" value="C:membrane"/>
    <property type="evidence" value="ECO:0007669"/>
    <property type="project" value="UniProtKB-SubCell"/>
</dbReference>
<reference evidence="10" key="1">
    <citation type="submission" date="2012-12" db="EMBL/GenBank/DDBJ databases">
        <authorList>
            <person name="Hellsten U."/>
            <person name="Grimwood J."/>
            <person name="Chapman J.A."/>
            <person name="Shapiro H."/>
            <person name="Aerts A."/>
            <person name="Otillar R.P."/>
            <person name="Terry A.Y."/>
            <person name="Boore J.L."/>
            <person name="Simakov O."/>
            <person name="Marletaz F."/>
            <person name="Cho S.-J."/>
            <person name="Edsinger-Gonzales E."/>
            <person name="Havlak P."/>
            <person name="Kuo D.-H."/>
            <person name="Larsson T."/>
            <person name="Lv J."/>
            <person name="Arendt D."/>
            <person name="Savage R."/>
            <person name="Osoegawa K."/>
            <person name="de Jong P."/>
            <person name="Lindberg D.R."/>
            <person name="Seaver E.C."/>
            <person name="Weisblat D.A."/>
            <person name="Putnam N.H."/>
            <person name="Grigoriev I.V."/>
            <person name="Rokhsar D.S."/>
        </authorList>
    </citation>
    <scope>NUCLEOTIDE SEQUENCE</scope>
    <source>
        <strain evidence="10">I ESC-2004</strain>
    </source>
</reference>
<evidence type="ECO:0000313" key="10">
    <source>
        <dbReference type="Proteomes" id="UP000014760"/>
    </source>
</evidence>
<dbReference type="EnsemblMetazoa" id="CapteT198377">
    <property type="protein sequence ID" value="CapteP198377"/>
    <property type="gene ID" value="CapteG198377"/>
</dbReference>
<dbReference type="OMA" id="SAIDCFI"/>
<comment type="similarity">
    <text evidence="5">Belongs to the G-protein coupled receptor 1 family.</text>
</comment>
<reference evidence="9" key="3">
    <citation type="submission" date="2015-06" db="UniProtKB">
        <authorList>
            <consortium name="EnsemblMetazoa"/>
        </authorList>
    </citation>
    <scope>IDENTIFICATION</scope>
</reference>